<protein>
    <submittedName>
        <fullName evidence="3">Flagellar biosynthesis protein FlgA</fullName>
    </submittedName>
</protein>
<gene>
    <name evidence="3" type="ORF">IU449_13240</name>
</gene>
<dbReference type="Pfam" id="PF08666">
    <property type="entry name" value="SAF"/>
    <property type="match status" value="1"/>
</dbReference>
<dbReference type="RefSeq" id="WP_195002074.1">
    <property type="nucleotide sequence ID" value="NZ_JADLQN010000001.1"/>
</dbReference>
<evidence type="ECO:0000313" key="4">
    <source>
        <dbReference type="Proteomes" id="UP000707731"/>
    </source>
</evidence>
<dbReference type="SMART" id="SM00858">
    <property type="entry name" value="SAF"/>
    <property type="match status" value="1"/>
</dbReference>
<keyword evidence="3" id="KW-0969">Cilium</keyword>
<proteinExistence type="predicted"/>
<keyword evidence="4" id="KW-1185">Reference proteome</keyword>
<evidence type="ECO:0000259" key="2">
    <source>
        <dbReference type="SMART" id="SM00858"/>
    </source>
</evidence>
<organism evidence="3 4">
    <name type="scientific">Nocardia higoensis</name>
    <dbReference type="NCBI Taxonomy" id="228599"/>
    <lineage>
        <taxon>Bacteria</taxon>
        <taxon>Bacillati</taxon>
        <taxon>Actinomycetota</taxon>
        <taxon>Actinomycetes</taxon>
        <taxon>Mycobacteriales</taxon>
        <taxon>Nocardiaceae</taxon>
        <taxon>Nocardia</taxon>
    </lineage>
</organism>
<feature type="region of interest" description="Disordered" evidence="1">
    <location>
        <begin position="71"/>
        <end position="90"/>
    </location>
</feature>
<dbReference type="InterPro" id="IPR013974">
    <property type="entry name" value="SAF"/>
</dbReference>
<feature type="domain" description="SAF" evidence="2">
    <location>
        <begin position="56"/>
        <end position="118"/>
    </location>
</feature>
<sequence length="214" mass="22132">MPRLFSDLGRDSVLRTLWWNRPPWIDAALARRVLAAALVVAAALLLVRGDPDAKRVSVVLASRDLPPGASLTAADVTTAPREAGSLPTGAVRDPGDLLGATLTGAMRTGEVFTDLRVVGPRLAEVATGAAESRIVPIRLADTAVAGILRAGDRVDVVGAEERARTLAKDAAVVLVAESGERDRAGPVVLVAMDAEHAVAVAAASLHTALTVVLH</sequence>
<accession>A0ABS0DAK5</accession>
<dbReference type="Gene3D" id="3.90.1210.10">
    <property type="entry name" value="Antifreeze-like/N-acetylneuraminic acid synthase C-terminal domain"/>
    <property type="match status" value="1"/>
</dbReference>
<comment type="caution">
    <text evidence="3">The sequence shown here is derived from an EMBL/GenBank/DDBJ whole genome shotgun (WGS) entry which is preliminary data.</text>
</comment>
<keyword evidence="3" id="KW-0282">Flagellum</keyword>
<name>A0ABS0DAK5_9NOCA</name>
<dbReference type="Proteomes" id="UP000707731">
    <property type="component" value="Unassembled WGS sequence"/>
</dbReference>
<dbReference type="EMBL" id="JADLQN010000001">
    <property type="protein sequence ID" value="MBF6355495.1"/>
    <property type="molecule type" value="Genomic_DNA"/>
</dbReference>
<reference evidence="3 4" key="1">
    <citation type="submission" date="2020-10" db="EMBL/GenBank/DDBJ databases">
        <title>Identification of Nocardia species via Next-generation sequencing and recognition of intraspecies genetic diversity.</title>
        <authorList>
            <person name="Li P."/>
            <person name="Li P."/>
            <person name="Lu B."/>
        </authorList>
    </citation>
    <scope>NUCLEOTIDE SEQUENCE [LARGE SCALE GENOMIC DNA]</scope>
    <source>
        <strain evidence="3 4">BJ06-0143</strain>
    </source>
</reference>
<evidence type="ECO:0000256" key="1">
    <source>
        <dbReference type="SAM" id="MobiDB-lite"/>
    </source>
</evidence>
<keyword evidence="3" id="KW-0966">Cell projection</keyword>
<dbReference type="CDD" id="cd11614">
    <property type="entry name" value="SAF_CpaB_FlgA_like"/>
    <property type="match status" value="1"/>
</dbReference>
<evidence type="ECO:0000313" key="3">
    <source>
        <dbReference type="EMBL" id="MBF6355495.1"/>
    </source>
</evidence>